<keyword evidence="7 10" id="KW-1133">Transmembrane helix</keyword>
<dbReference type="EMBL" id="NPIA01000001">
    <property type="protein sequence ID" value="OZM58258.1"/>
    <property type="molecule type" value="Genomic_DNA"/>
</dbReference>
<evidence type="ECO:0000256" key="8">
    <source>
        <dbReference type="ARBA" id="ARBA00023136"/>
    </source>
</evidence>
<dbReference type="GO" id="GO:0005886">
    <property type="term" value="C:plasma membrane"/>
    <property type="evidence" value="ECO:0007669"/>
    <property type="project" value="UniProtKB-SubCell"/>
</dbReference>
<dbReference type="PROSITE" id="PS50928">
    <property type="entry name" value="ABC_TM1"/>
    <property type="match status" value="1"/>
</dbReference>
<feature type="transmembrane region" description="Helical" evidence="10">
    <location>
        <begin position="335"/>
        <end position="361"/>
    </location>
</feature>
<dbReference type="RefSeq" id="WP_094920847.1">
    <property type="nucleotide sequence ID" value="NZ_NPIA01000001.1"/>
</dbReference>
<dbReference type="GO" id="GO:0015833">
    <property type="term" value="P:peptide transport"/>
    <property type="evidence" value="ECO:0007669"/>
    <property type="project" value="UniProtKB-KW"/>
</dbReference>
<comment type="caution">
    <text evidence="12">The sequence shown here is derived from an EMBL/GenBank/DDBJ whole genome shotgun (WGS) entry which is preliminary data.</text>
</comment>
<evidence type="ECO:0000256" key="1">
    <source>
        <dbReference type="ARBA" id="ARBA00004651"/>
    </source>
</evidence>
<dbReference type="PANTHER" id="PTHR43386">
    <property type="entry name" value="OLIGOPEPTIDE TRANSPORT SYSTEM PERMEASE PROTEIN APPC"/>
    <property type="match status" value="1"/>
</dbReference>
<accession>A0A263BXE9</accession>
<name>A0A263BXE9_9BACI</name>
<comment type="subcellular location">
    <subcellularLocation>
        <location evidence="1 10">Cell membrane</location>
        <topology evidence="1 10">Multi-pass membrane protein</topology>
    </subcellularLocation>
</comment>
<sequence length="371" mass="41781">MDKNETKITKDLFEPANIDKNAGEKIERKSLTFWQDAWIRLKKNRGAIGGLFVILFIILMSLVGPYFNSYGIDDQNIYRKNLPPKVPVLESVPFLGFAGNNIKGEDEYAKKYYKNIETAKEYRELRRIPEGETDQTLQDIQEFNPNTDYFWFGTDDLGRDVFTRVWYGTRISLYIAFLVAFIDLIIGVAYGGVSAFYGGRVDNVMQRIVEILVGIPNLILIIFFILVLDPGILSITLAMVITGWVGMSRIVRGQILKLKEQEFVLASRTLGSSDSRLIFKHLIPNTLGPIIITVMFTVPGAIFFEAFLSFIGLGLQPPIASLGVIVNDGFKWMTTYPHTAFVGSAVISALMISFNIFGDGLRDALDPKMRK</sequence>
<dbReference type="SUPFAM" id="SSF161098">
    <property type="entry name" value="MetI-like"/>
    <property type="match status" value="1"/>
</dbReference>
<feature type="domain" description="ABC transmembrane type-1" evidence="11">
    <location>
        <begin position="169"/>
        <end position="358"/>
    </location>
</feature>
<keyword evidence="13" id="KW-1185">Reference proteome</keyword>
<dbReference type="PANTHER" id="PTHR43386:SF24">
    <property type="entry name" value="OLIGOPEPTIDE TRANSPORT SYSTEM PERMEASE PROTEIN AMID"/>
    <property type="match status" value="1"/>
</dbReference>
<evidence type="ECO:0000259" key="11">
    <source>
        <dbReference type="PROSITE" id="PS50928"/>
    </source>
</evidence>
<dbReference type="AlphaFoldDB" id="A0A263BXE9"/>
<feature type="transmembrane region" description="Helical" evidence="10">
    <location>
        <begin position="47"/>
        <end position="67"/>
    </location>
</feature>
<evidence type="ECO:0000256" key="2">
    <source>
        <dbReference type="ARBA" id="ARBA00022448"/>
    </source>
</evidence>
<evidence type="ECO:0000256" key="4">
    <source>
        <dbReference type="ARBA" id="ARBA00022692"/>
    </source>
</evidence>
<dbReference type="Pfam" id="PF00528">
    <property type="entry name" value="BPD_transp_1"/>
    <property type="match status" value="1"/>
</dbReference>
<protein>
    <submittedName>
        <fullName evidence="12">Peptide ABC transporter permease</fullName>
    </submittedName>
</protein>
<dbReference type="GO" id="GO:0055085">
    <property type="term" value="P:transmembrane transport"/>
    <property type="evidence" value="ECO:0007669"/>
    <property type="project" value="InterPro"/>
</dbReference>
<evidence type="ECO:0000313" key="12">
    <source>
        <dbReference type="EMBL" id="OZM58258.1"/>
    </source>
</evidence>
<keyword evidence="2 10" id="KW-0813">Transport</keyword>
<dbReference type="CDD" id="cd06261">
    <property type="entry name" value="TM_PBP2"/>
    <property type="match status" value="1"/>
</dbReference>
<comment type="similarity">
    <text evidence="9">Belongs to the binding-protein-dependent transport system permease family. OppBC subfamily.</text>
</comment>
<dbReference type="InterPro" id="IPR000515">
    <property type="entry name" value="MetI-like"/>
</dbReference>
<dbReference type="NCBIfam" id="NF045475">
    <property type="entry name" value="Opp3C"/>
    <property type="match status" value="1"/>
</dbReference>
<feature type="transmembrane region" description="Helical" evidence="10">
    <location>
        <begin position="208"/>
        <end position="226"/>
    </location>
</feature>
<proteinExistence type="inferred from homology"/>
<feature type="transmembrane region" description="Helical" evidence="10">
    <location>
        <begin position="171"/>
        <end position="196"/>
    </location>
</feature>
<evidence type="ECO:0000256" key="10">
    <source>
        <dbReference type="RuleBase" id="RU363032"/>
    </source>
</evidence>
<keyword evidence="3" id="KW-1003">Cell membrane</keyword>
<dbReference type="InterPro" id="IPR050366">
    <property type="entry name" value="BP-dependent_transpt_permease"/>
</dbReference>
<reference evidence="13" key="1">
    <citation type="submission" date="2017-08" db="EMBL/GenBank/DDBJ databases">
        <authorList>
            <person name="Huang Z."/>
        </authorList>
    </citation>
    <scope>NUCLEOTIDE SEQUENCE [LARGE SCALE GENOMIC DNA]</scope>
    <source>
        <strain evidence="13">SA5d-4</strain>
    </source>
</reference>
<gene>
    <name evidence="12" type="ORF">CIB95_01415</name>
</gene>
<evidence type="ECO:0000256" key="7">
    <source>
        <dbReference type="ARBA" id="ARBA00022989"/>
    </source>
</evidence>
<keyword evidence="4 10" id="KW-0812">Transmembrane</keyword>
<keyword evidence="8 10" id="KW-0472">Membrane</keyword>
<dbReference type="InterPro" id="IPR025966">
    <property type="entry name" value="OppC_N"/>
</dbReference>
<evidence type="ECO:0000256" key="6">
    <source>
        <dbReference type="ARBA" id="ARBA00022927"/>
    </source>
</evidence>
<feature type="transmembrane region" description="Helical" evidence="10">
    <location>
        <begin position="232"/>
        <end position="251"/>
    </location>
</feature>
<dbReference type="Pfam" id="PF12911">
    <property type="entry name" value="OppC_N"/>
    <property type="match status" value="1"/>
</dbReference>
<dbReference type="Proteomes" id="UP000217083">
    <property type="component" value="Unassembled WGS sequence"/>
</dbReference>
<keyword evidence="5" id="KW-0571">Peptide transport</keyword>
<evidence type="ECO:0000313" key="13">
    <source>
        <dbReference type="Proteomes" id="UP000217083"/>
    </source>
</evidence>
<reference evidence="12 13" key="2">
    <citation type="submission" date="2017-09" db="EMBL/GenBank/DDBJ databases">
        <title>Bacillus patelloidae sp. nov., isolated from the intestinal tract of a marine limpet.</title>
        <authorList>
            <person name="Liu R."/>
            <person name="Dong C."/>
            <person name="Shao Z."/>
        </authorList>
    </citation>
    <scope>NUCLEOTIDE SEQUENCE [LARGE SCALE GENOMIC DNA]</scope>
    <source>
        <strain evidence="12 13">SA5d-4</strain>
    </source>
</reference>
<feature type="transmembrane region" description="Helical" evidence="10">
    <location>
        <begin position="290"/>
        <end position="315"/>
    </location>
</feature>
<dbReference type="GO" id="GO:0015031">
    <property type="term" value="P:protein transport"/>
    <property type="evidence" value="ECO:0007669"/>
    <property type="project" value="UniProtKB-KW"/>
</dbReference>
<dbReference type="InterPro" id="IPR035906">
    <property type="entry name" value="MetI-like_sf"/>
</dbReference>
<evidence type="ECO:0000256" key="3">
    <source>
        <dbReference type="ARBA" id="ARBA00022475"/>
    </source>
</evidence>
<dbReference type="Gene3D" id="1.10.3720.10">
    <property type="entry name" value="MetI-like"/>
    <property type="match status" value="1"/>
</dbReference>
<organism evidence="12 13">
    <name type="scientific">Lottiidibacillus patelloidae</name>
    <dbReference type="NCBI Taxonomy" id="2670334"/>
    <lineage>
        <taxon>Bacteria</taxon>
        <taxon>Bacillati</taxon>
        <taxon>Bacillota</taxon>
        <taxon>Bacilli</taxon>
        <taxon>Bacillales</taxon>
        <taxon>Bacillaceae</taxon>
        <taxon>Lottiidibacillus</taxon>
    </lineage>
</organism>
<keyword evidence="6" id="KW-0653">Protein transport</keyword>
<evidence type="ECO:0000256" key="5">
    <source>
        <dbReference type="ARBA" id="ARBA00022856"/>
    </source>
</evidence>
<evidence type="ECO:0000256" key="9">
    <source>
        <dbReference type="ARBA" id="ARBA00024202"/>
    </source>
</evidence>